<organism evidence="3 4">
    <name type="scientific">Hepatospora eriocheir</name>
    <dbReference type="NCBI Taxonomy" id="1081669"/>
    <lineage>
        <taxon>Eukaryota</taxon>
        <taxon>Fungi</taxon>
        <taxon>Fungi incertae sedis</taxon>
        <taxon>Microsporidia</taxon>
        <taxon>Hepatosporidae</taxon>
        <taxon>Hepatospora</taxon>
    </lineage>
</organism>
<dbReference type="OrthoDB" id="302966at2759"/>
<dbReference type="InterPro" id="IPR013083">
    <property type="entry name" value="Znf_RING/FYVE/PHD"/>
</dbReference>
<evidence type="ECO:0000259" key="2">
    <source>
        <dbReference type="PROSITE" id="PS50089"/>
    </source>
</evidence>
<dbReference type="Gene3D" id="3.30.40.10">
    <property type="entry name" value="Zinc/RING finger domain, C3HC4 (zinc finger)"/>
    <property type="match status" value="1"/>
</dbReference>
<comment type="caution">
    <text evidence="3">The sequence shown here is derived from an EMBL/GenBank/DDBJ whole genome shotgun (WGS) entry which is preliminary data.</text>
</comment>
<protein>
    <recommendedName>
        <fullName evidence="2">RING-type domain-containing protein</fullName>
    </recommendedName>
</protein>
<dbReference type="EMBL" id="LVKB01000051">
    <property type="protein sequence ID" value="ORD96935.1"/>
    <property type="molecule type" value="Genomic_DNA"/>
</dbReference>
<dbReference type="VEuPathDB" id="MicrosporidiaDB:A0H76_848"/>
<dbReference type="SMART" id="SM00184">
    <property type="entry name" value="RING"/>
    <property type="match status" value="1"/>
</dbReference>
<dbReference type="AlphaFoldDB" id="A0A1X0QB60"/>
<keyword evidence="1" id="KW-0862">Zinc</keyword>
<sequence>MMGGVCEICLEDIKYKCSLKCGCVFCLGCIYRYLFDHDKCPKCRAEFNTIYSLKVHCERINKSILPNKIGKLTERNLKTVLKLYNINVKCGFKELKELYKELLVITNIESYKEESVDITRKDIAIKVHKSFYNNKKKFSINEIIKAAQQLHIKVFFKIKNSLLF</sequence>
<name>A0A1X0QB60_9MICR</name>
<evidence type="ECO:0000313" key="4">
    <source>
        <dbReference type="Proteomes" id="UP000192356"/>
    </source>
</evidence>
<gene>
    <name evidence="3" type="ORF">HERIO_1160</name>
</gene>
<reference evidence="3 4" key="1">
    <citation type="journal article" date="2017" name="Environ. Microbiol.">
        <title>Decay of the glycolytic pathway and adaptation to intranuclear parasitism within Enterocytozoonidae microsporidia.</title>
        <authorList>
            <person name="Wiredu Boakye D."/>
            <person name="Jaroenlak P."/>
            <person name="Prachumwat A."/>
            <person name="Williams T.A."/>
            <person name="Bateman K.S."/>
            <person name="Itsathitphaisarn O."/>
            <person name="Sritunyalucksana K."/>
            <person name="Paszkiewicz K.H."/>
            <person name="Moore K.A."/>
            <person name="Stentiford G.D."/>
            <person name="Williams B.A."/>
        </authorList>
    </citation>
    <scope>NUCLEOTIDE SEQUENCE [LARGE SCALE GENOMIC DNA]</scope>
    <source>
        <strain evidence="3 4">GB1</strain>
    </source>
</reference>
<dbReference type="VEuPathDB" id="MicrosporidiaDB:HERIO_1160"/>
<keyword evidence="1" id="KW-0479">Metal-binding</keyword>
<dbReference type="GO" id="GO:0008270">
    <property type="term" value="F:zinc ion binding"/>
    <property type="evidence" value="ECO:0007669"/>
    <property type="project" value="UniProtKB-KW"/>
</dbReference>
<proteinExistence type="predicted"/>
<feature type="domain" description="RING-type" evidence="2">
    <location>
        <begin position="6"/>
        <end position="44"/>
    </location>
</feature>
<evidence type="ECO:0000313" key="3">
    <source>
        <dbReference type="EMBL" id="ORD96935.1"/>
    </source>
</evidence>
<keyword evidence="4" id="KW-1185">Reference proteome</keyword>
<accession>A0A1X0QB60</accession>
<evidence type="ECO:0000256" key="1">
    <source>
        <dbReference type="PROSITE-ProRule" id="PRU00175"/>
    </source>
</evidence>
<dbReference type="PROSITE" id="PS50089">
    <property type="entry name" value="ZF_RING_2"/>
    <property type="match status" value="1"/>
</dbReference>
<dbReference type="SUPFAM" id="SSF57850">
    <property type="entry name" value="RING/U-box"/>
    <property type="match status" value="1"/>
</dbReference>
<dbReference type="Proteomes" id="UP000192356">
    <property type="component" value="Unassembled WGS sequence"/>
</dbReference>
<dbReference type="InterPro" id="IPR001841">
    <property type="entry name" value="Znf_RING"/>
</dbReference>
<keyword evidence="1" id="KW-0863">Zinc-finger</keyword>